<name>A0A834XFJ6_9FABA</name>
<protein>
    <submittedName>
        <fullName evidence="1">Uncharacterized protein</fullName>
    </submittedName>
</protein>
<organism evidence="1 2">
    <name type="scientific">Senna tora</name>
    <dbReference type="NCBI Taxonomy" id="362788"/>
    <lineage>
        <taxon>Eukaryota</taxon>
        <taxon>Viridiplantae</taxon>
        <taxon>Streptophyta</taxon>
        <taxon>Embryophyta</taxon>
        <taxon>Tracheophyta</taxon>
        <taxon>Spermatophyta</taxon>
        <taxon>Magnoliopsida</taxon>
        <taxon>eudicotyledons</taxon>
        <taxon>Gunneridae</taxon>
        <taxon>Pentapetalae</taxon>
        <taxon>rosids</taxon>
        <taxon>fabids</taxon>
        <taxon>Fabales</taxon>
        <taxon>Fabaceae</taxon>
        <taxon>Caesalpinioideae</taxon>
        <taxon>Cassia clade</taxon>
        <taxon>Senna</taxon>
    </lineage>
</organism>
<dbReference type="AlphaFoldDB" id="A0A834XFJ6"/>
<keyword evidence="2" id="KW-1185">Reference proteome</keyword>
<dbReference type="EMBL" id="JAAIUW010000001">
    <property type="protein sequence ID" value="KAF7844197.1"/>
    <property type="molecule type" value="Genomic_DNA"/>
</dbReference>
<reference evidence="1" key="1">
    <citation type="submission" date="2020-09" db="EMBL/GenBank/DDBJ databases">
        <title>Genome-Enabled Discovery of Anthraquinone Biosynthesis in Senna tora.</title>
        <authorList>
            <person name="Kang S.-H."/>
            <person name="Pandey R.P."/>
            <person name="Lee C.-M."/>
            <person name="Sim J.-S."/>
            <person name="Jeong J.-T."/>
            <person name="Choi B.-S."/>
            <person name="Jung M."/>
            <person name="Ginzburg D."/>
            <person name="Zhao K."/>
            <person name="Won S.Y."/>
            <person name="Oh T.-J."/>
            <person name="Yu Y."/>
            <person name="Kim N.-H."/>
            <person name="Lee O.R."/>
            <person name="Lee T.-H."/>
            <person name="Bashyal P."/>
            <person name="Kim T.-S."/>
            <person name="Lee W.-H."/>
            <person name="Kawkins C."/>
            <person name="Kim C.-K."/>
            <person name="Kim J.S."/>
            <person name="Ahn B.O."/>
            <person name="Rhee S.Y."/>
            <person name="Sohng J.K."/>
        </authorList>
    </citation>
    <scope>NUCLEOTIDE SEQUENCE</scope>
    <source>
        <tissue evidence="1">Leaf</tissue>
    </source>
</reference>
<proteinExistence type="predicted"/>
<dbReference type="Proteomes" id="UP000634136">
    <property type="component" value="Unassembled WGS sequence"/>
</dbReference>
<comment type="caution">
    <text evidence="1">The sequence shown here is derived from an EMBL/GenBank/DDBJ whole genome shotgun (WGS) entry which is preliminary data.</text>
</comment>
<sequence length="35" mass="4183">MASSPSFPKVREHHNLQNTEMEELKIMEVIKRGWE</sequence>
<evidence type="ECO:0000313" key="1">
    <source>
        <dbReference type="EMBL" id="KAF7844197.1"/>
    </source>
</evidence>
<accession>A0A834XFJ6</accession>
<evidence type="ECO:0000313" key="2">
    <source>
        <dbReference type="Proteomes" id="UP000634136"/>
    </source>
</evidence>
<gene>
    <name evidence="1" type="ORF">G2W53_001102</name>
</gene>